<dbReference type="Proteomes" id="UP001250214">
    <property type="component" value="Unassembled WGS sequence"/>
</dbReference>
<keyword evidence="8" id="KW-0520">NAD</keyword>
<comment type="caution">
    <text evidence="9">The sequence shown here is derived from an EMBL/GenBank/DDBJ whole genome shotgun (WGS) entry which is preliminary data.</text>
</comment>
<dbReference type="GO" id="GO:0004318">
    <property type="term" value="F:enoyl-[acyl-carrier-protein] reductase (NADH) activity"/>
    <property type="evidence" value="ECO:0007669"/>
    <property type="project" value="UniProtKB-EC"/>
</dbReference>
<keyword evidence="7 8" id="KW-0275">Fatty acid biosynthesis</keyword>
<protein>
    <recommendedName>
        <fullName evidence="8">Enoyl-[acyl-carrier-protein] reductase [NADH]</fullName>
        <ecNumber evidence="8">1.3.1.9</ecNumber>
    </recommendedName>
</protein>
<dbReference type="InterPro" id="IPR002347">
    <property type="entry name" value="SDR_fam"/>
</dbReference>
<dbReference type="PANTHER" id="PTHR43159:SF2">
    <property type="entry name" value="ENOYL-[ACYL-CARRIER-PROTEIN] REDUCTASE [NADH], CHLOROPLASTIC"/>
    <property type="match status" value="1"/>
</dbReference>
<accession>A0ABU2H6W9</accession>
<dbReference type="PANTHER" id="PTHR43159">
    <property type="entry name" value="ENOYL-[ACYL-CARRIER-PROTEIN] REDUCTASE"/>
    <property type="match status" value="1"/>
</dbReference>
<dbReference type="PIRSF" id="PIRSF000094">
    <property type="entry name" value="Enoyl-ACP_rdct"/>
    <property type="match status" value="1"/>
</dbReference>
<dbReference type="SUPFAM" id="SSF51735">
    <property type="entry name" value="NAD(P)-binding Rossmann-fold domains"/>
    <property type="match status" value="1"/>
</dbReference>
<proteinExistence type="inferred from homology"/>
<keyword evidence="10" id="KW-1185">Reference proteome</keyword>
<dbReference type="Gene3D" id="3.40.50.720">
    <property type="entry name" value="NAD(P)-binding Rossmann-like Domain"/>
    <property type="match status" value="1"/>
</dbReference>
<keyword evidence="4" id="KW-0276">Fatty acid metabolism</keyword>
<evidence type="ECO:0000256" key="7">
    <source>
        <dbReference type="ARBA" id="ARBA00023160"/>
    </source>
</evidence>
<dbReference type="Pfam" id="PF13561">
    <property type="entry name" value="adh_short_C2"/>
    <property type="match status" value="1"/>
</dbReference>
<evidence type="ECO:0000313" key="10">
    <source>
        <dbReference type="Proteomes" id="UP001250214"/>
    </source>
</evidence>
<evidence type="ECO:0000256" key="6">
    <source>
        <dbReference type="ARBA" id="ARBA00023098"/>
    </source>
</evidence>
<dbReference type="InterPro" id="IPR014358">
    <property type="entry name" value="Enoyl-ACP_Rdtase_NADH"/>
</dbReference>
<keyword evidence="6" id="KW-0443">Lipid metabolism</keyword>
<dbReference type="EC" id="1.3.1.9" evidence="8"/>
<evidence type="ECO:0000256" key="2">
    <source>
        <dbReference type="ARBA" id="ARBA00009233"/>
    </source>
</evidence>
<evidence type="ECO:0000256" key="1">
    <source>
        <dbReference type="ARBA" id="ARBA00005189"/>
    </source>
</evidence>
<comment type="catalytic activity">
    <reaction evidence="8">
        <text>a 2,3-saturated acyl-[ACP] + NAD(+) = a (2E)-enoyl-[ACP] + NADH + H(+)</text>
        <dbReference type="Rhea" id="RHEA:10240"/>
        <dbReference type="Rhea" id="RHEA-COMP:9925"/>
        <dbReference type="Rhea" id="RHEA-COMP:9926"/>
        <dbReference type="ChEBI" id="CHEBI:15378"/>
        <dbReference type="ChEBI" id="CHEBI:57540"/>
        <dbReference type="ChEBI" id="CHEBI:57945"/>
        <dbReference type="ChEBI" id="CHEBI:78784"/>
        <dbReference type="ChEBI" id="CHEBI:78785"/>
        <dbReference type="EC" id="1.3.1.9"/>
    </reaction>
</comment>
<keyword evidence="5 8" id="KW-0560">Oxidoreductase</keyword>
<dbReference type="NCBIfam" id="NF005908">
    <property type="entry name" value="PRK07889.1"/>
    <property type="match status" value="1"/>
</dbReference>
<evidence type="ECO:0000256" key="8">
    <source>
        <dbReference type="PIRNR" id="PIRNR000094"/>
    </source>
</evidence>
<evidence type="ECO:0000256" key="4">
    <source>
        <dbReference type="ARBA" id="ARBA00022832"/>
    </source>
</evidence>
<dbReference type="EMBL" id="JAVLVT010000005">
    <property type="protein sequence ID" value="MDS1271051.1"/>
    <property type="molecule type" value="Genomic_DNA"/>
</dbReference>
<comment type="pathway">
    <text evidence="1">Lipid metabolism.</text>
</comment>
<sequence>MGILAGRNLLITGVVSSASLAYHTARIAQEEGARIVLTSHRRPALVEYLAESLPQHCPVVPLDVTDGQDLAALADRVGEHVPGVDGVLHSVAYAPPRALGGHILHTSWADVATTLHTSAYSLAALTEAILPLMNGRGSIVSLGFDASVAWPGYNWMGIAKAALESCVRYLARDLGHRGIRVNLVAAGPVRTLAASAVPQFEALESAFVSQAPLGWSPDNPDTVARTCVALLSSWLPATTGSVIYADGGAHMVGTAGSLSSPCDQSETASTFTPTTWADYT</sequence>
<reference evidence="10" key="1">
    <citation type="submission" date="2023-07" db="EMBL/GenBank/DDBJ databases">
        <title>Novel species in the genus Lipingzhangella isolated from Sambhar Salt Lake.</title>
        <authorList>
            <person name="Jiya N."/>
            <person name="Kajale S."/>
            <person name="Sharma A."/>
        </authorList>
    </citation>
    <scope>NUCLEOTIDE SEQUENCE [LARGE SCALE GENOMIC DNA]</scope>
    <source>
        <strain evidence="10">LS1_29</strain>
    </source>
</reference>
<comment type="similarity">
    <text evidence="2 8">Belongs to the short-chain dehydrogenases/reductases (SDR) family. FabI subfamily.</text>
</comment>
<evidence type="ECO:0000313" key="9">
    <source>
        <dbReference type="EMBL" id="MDS1271051.1"/>
    </source>
</evidence>
<name>A0ABU2H6W9_9ACTN</name>
<organism evidence="9 10">
    <name type="scientific">Lipingzhangella rawalii</name>
    <dbReference type="NCBI Taxonomy" id="2055835"/>
    <lineage>
        <taxon>Bacteria</taxon>
        <taxon>Bacillati</taxon>
        <taxon>Actinomycetota</taxon>
        <taxon>Actinomycetes</taxon>
        <taxon>Streptosporangiales</taxon>
        <taxon>Nocardiopsidaceae</taxon>
        <taxon>Lipingzhangella</taxon>
    </lineage>
</organism>
<gene>
    <name evidence="9" type="primary">fabI</name>
    <name evidence="9" type="ORF">RIF23_12150</name>
</gene>
<evidence type="ECO:0000256" key="3">
    <source>
        <dbReference type="ARBA" id="ARBA00022516"/>
    </source>
</evidence>
<dbReference type="InterPro" id="IPR036291">
    <property type="entry name" value="NAD(P)-bd_dom_sf"/>
</dbReference>
<dbReference type="RefSeq" id="WP_310912602.1">
    <property type="nucleotide sequence ID" value="NZ_JAVLVT010000005.1"/>
</dbReference>
<keyword evidence="3 8" id="KW-0444">Lipid biosynthesis</keyword>
<evidence type="ECO:0000256" key="5">
    <source>
        <dbReference type="ARBA" id="ARBA00023002"/>
    </source>
</evidence>